<gene>
    <name evidence="3" type="ORF">ACFPFM_27430</name>
</gene>
<dbReference type="Pfam" id="PF01408">
    <property type="entry name" value="GFO_IDH_MocA"/>
    <property type="match status" value="1"/>
</dbReference>
<keyword evidence="4" id="KW-1185">Reference proteome</keyword>
<dbReference type="Pfam" id="PF14100">
    <property type="entry name" value="DUF6807"/>
    <property type="match status" value="1"/>
</dbReference>
<dbReference type="InterPro" id="IPR029475">
    <property type="entry name" value="DUF6807"/>
</dbReference>
<dbReference type="Gene3D" id="3.40.50.720">
    <property type="entry name" value="NAD(P)-binding Rossmann-like Domain"/>
    <property type="match status" value="1"/>
</dbReference>
<proteinExistence type="predicted"/>
<evidence type="ECO:0000259" key="2">
    <source>
        <dbReference type="Pfam" id="PF01408"/>
    </source>
</evidence>
<organism evidence="3 4">
    <name type="scientific">Saccharothrix xinjiangensis</name>
    <dbReference type="NCBI Taxonomy" id="204798"/>
    <lineage>
        <taxon>Bacteria</taxon>
        <taxon>Bacillati</taxon>
        <taxon>Actinomycetota</taxon>
        <taxon>Actinomycetes</taxon>
        <taxon>Pseudonocardiales</taxon>
        <taxon>Pseudonocardiaceae</taxon>
        <taxon>Saccharothrix</taxon>
    </lineage>
</organism>
<comment type="caution">
    <text evidence="3">The sequence shown here is derived from an EMBL/GenBank/DDBJ whole genome shotgun (WGS) entry which is preliminary data.</text>
</comment>
<sequence>MTPRVVLAGASGYGRLYLREIAALEAAGRLELAGVCEVAPLDAEARRLVGDRPVSADLGALLPAPGAAGGPVIGIVSTPIHTHVDLAHRVLAAGAHLLLEKPPTPTLEDWRDLLRRSARRAVQVGFQSLGSHALRRLAHLARSGELGEVRGIGVRGTWSREDSYYTRAPWAGRRTLDGAPVVDGALTNPFAHGIATALALDGSTGVDDVADIELELLRARDIEADDTSCLRLRTRRGTPVVVAVTLCAEVAREPVLVVHGARKRAELHYTRHALVVDGVEERFGHDTPLANLLDHLADPAVPLIAPLVDTGAFMRVLEAVRTAPDPVLIDPSWLRRSGNRVDVDGVDHAVTRAAEGLRTFGELEVPWSPLGAAARYGRDAGRLPLVVPRPALHPVRTLGGVVVTGEHPDDHPWHRGIGLALPDVNGVNLWGGRNYVPGQGYVPGELGVVREVGPDELAWCDSAGAVLLTERRRVRRRLVEGGWELEWTSVLSADAEVVLHSPGSKGRAGAGYGGWFWRLPDLDPGTVHVLTPDGAGEEQVNGRPAAWLAVVVTDARRPWTALLSGPTDPWFVRVGQYQGIGSALAWDRPLVLGPGRSREITVRAAFHDGVRVPEELRAPWPAPRPDSPV</sequence>
<dbReference type="PANTHER" id="PTHR43818:SF11">
    <property type="entry name" value="BCDNA.GH03377"/>
    <property type="match status" value="1"/>
</dbReference>
<dbReference type="InterPro" id="IPR050463">
    <property type="entry name" value="Gfo/Idh/MocA_oxidrdct_glycsds"/>
</dbReference>
<name>A0ABV9Y7V9_9PSEU</name>
<dbReference type="InterPro" id="IPR000683">
    <property type="entry name" value="Gfo/Idh/MocA-like_OxRdtase_N"/>
</dbReference>
<dbReference type="SUPFAM" id="SSF51735">
    <property type="entry name" value="NAD(P)-binding Rossmann-fold domains"/>
    <property type="match status" value="1"/>
</dbReference>
<feature type="domain" description="Gfo/Idh/MocA-like oxidoreductase N-terminal" evidence="2">
    <location>
        <begin position="4"/>
        <end position="124"/>
    </location>
</feature>
<dbReference type="SUPFAM" id="SSF55347">
    <property type="entry name" value="Glyceraldehyde-3-phosphate dehydrogenase-like, C-terminal domain"/>
    <property type="match status" value="1"/>
</dbReference>
<dbReference type="Proteomes" id="UP001595833">
    <property type="component" value="Unassembled WGS sequence"/>
</dbReference>
<evidence type="ECO:0000313" key="4">
    <source>
        <dbReference type="Proteomes" id="UP001595833"/>
    </source>
</evidence>
<dbReference type="RefSeq" id="WP_344037001.1">
    <property type="nucleotide sequence ID" value="NZ_BAAAKE010000006.1"/>
</dbReference>
<accession>A0ABV9Y7V9</accession>
<protein>
    <submittedName>
        <fullName evidence="3">DUF6807 family protein</fullName>
    </submittedName>
</protein>
<dbReference type="InterPro" id="IPR036291">
    <property type="entry name" value="NAD(P)-bd_dom_sf"/>
</dbReference>
<keyword evidence="1" id="KW-0560">Oxidoreductase</keyword>
<dbReference type="PANTHER" id="PTHR43818">
    <property type="entry name" value="BCDNA.GH03377"/>
    <property type="match status" value="1"/>
</dbReference>
<dbReference type="EMBL" id="JBHSJB010000027">
    <property type="protein sequence ID" value="MFC5057464.1"/>
    <property type="molecule type" value="Genomic_DNA"/>
</dbReference>
<evidence type="ECO:0000256" key="1">
    <source>
        <dbReference type="ARBA" id="ARBA00023002"/>
    </source>
</evidence>
<evidence type="ECO:0000313" key="3">
    <source>
        <dbReference type="EMBL" id="MFC5057464.1"/>
    </source>
</evidence>
<reference evidence="4" key="1">
    <citation type="journal article" date="2019" name="Int. J. Syst. Evol. Microbiol.">
        <title>The Global Catalogue of Microorganisms (GCM) 10K type strain sequencing project: providing services to taxonomists for standard genome sequencing and annotation.</title>
        <authorList>
            <consortium name="The Broad Institute Genomics Platform"/>
            <consortium name="The Broad Institute Genome Sequencing Center for Infectious Disease"/>
            <person name="Wu L."/>
            <person name="Ma J."/>
        </authorList>
    </citation>
    <scope>NUCLEOTIDE SEQUENCE [LARGE SCALE GENOMIC DNA]</scope>
    <source>
        <strain evidence="4">KCTC 12848</strain>
    </source>
</reference>
<dbReference type="Gene3D" id="3.30.360.10">
    <property type="entry name" value="Dihydrodipicolinate Reductase, domain 2"/>
    <property type="match status" value="1"/>
</dbReference>